<proteinExistence type="predicted"/>
<evidence type="ECO:0000256" key="1">
    <source>
        <dbReference type="ARBA" id="ARBA00022679"/>
    </source>
</evidence>
<gene>
    <name evidence="4" type="ORF">A3C24_01110</name>
</gene>
<dbReference type="InterPro" id="IPR050385">
    <property type="entry name" value="Archaeal_FAD_synthase"/>
</dbReference>
<dbReference type="GO" id="GO:0016779">
    <property type="term" value="F:nucleotidyltransferase activity"/>
    <property type="evidence" value="ECO:0007669"/>
    <property type="project" value="UniProtKB-KW"/>
</dbReference>
<dbReference type="PANTHER" id="PTHR43793">
    <property type="entry name" value="FAD SYNTHASE"/>
    <property type="match status" value="1"/>
</dbReference>
<dbReference type="EMBL" id="MFZM01000004">
    <property type="protein sequence ID" value="OGK24705.1"/>
    <property type="molecule type" value="Genomic_DNA"/>
</dbReference>
<sequence length="153" mass="17244">MNSKIVPLADFKPRKNVTRVLVGGCFDILHIGHAKFLQEAKKFGNELVVALESDEFIQKRKLRKPFNTLYKRAEILTGLESVDIVVILPYLQNDDEYANLVKKIQPSVIAITAGDPQEDNKIKHAQLVGAEVKVVLQRIPGKSTTEILRQIKE</sequence>
<dbReference type="Proteomes" id="UP000177159">
    <property type="component" value="Unassembled WGS sequence"/>
</dbReference>
<protein>
    <recommendedName>
        <fullName evidence="3">Cytidyltransferase-like domain-containing protein</fullName>
    </recommendedName>
</protein>
<dbReference type="NCBIfam" id="TIGR00125">
    <property type="entry name" value="cyt_tran_rel"/>
    <property type="match status" value="1"/>
</dbReference>
<organism evidence="4 5">
    <name type="scientific">Candidatus Roizmanbacteria bacterium RIFCSPHIGHO2_02_FULL_37_24</name>
    <dbReference type="NCBI Taxonomy" id="1802037"/>
    <lineage>
        <taxon>Bacteria</taxon>
        <taxon>Candidatus Roizmaniibacteriota</taxon>
    </lineage>
</organism>
<evidence type="ECO:0000313" key="4">
    <source>
        <dbReference type="EMBL" id="OGK24705.1"/>
    </source>
</evidence>
<comment type="caution">
    <text evidence="4">The sequence shown here is derived from an EMBL/GenBank/DDBJ whole genome shotgun (WGS) entry which is preliminary data.</text>
</comment>
<keyword evidence="2" id="KW-0548">Nucleotidyltransferase</keyword>
<evidence type="ECO:0000259" key="3">
    <source>
        <dbReference type="Pfam" id="PF01467"/>
    </source>
</evidence>
<name>A0A1F7H0R0_9BACT</name>
<dbReference type="Pfam" id="PF01467">
    <property type="entry name" value="CTP_transf_like"/>
    <property type="match status" value="1"/>
</dbReference>
<dbReference type="InterPro" id="IPR004821">
    <property type="entry name" value="Cyt_trans-like"/>
</dbReference>
<evidence type="ECO:0000256" key="2">
    <source>
        <dbReference type="ARBA" id="ARBA00022695"/>
    </source>
</evidence>
<dbReference type="Gene3D" id="3.40.50.620">
    <property type="entry name" value="HUPs"/>
    <property type="match status" value="1"/>
</dbReference>
<reference evidence="4 5" key="1">
    <citation type="journal article" date="2016" name="Nat. Commun.">
        <title>Thousands of microbial genomes shed light on interconnected biogeochemical processes in an aquifer system.</title>
        <authorList>
            <person name="Anantharaman K."/>
            <person name="Brown C.T."/>
            <person name="Hug L.A."/>
            <person name="Sharon I."/>
            <person name="Castelle C.J."/>
            <person name="Probst A.J."/>
            <person name="Thomas B.C."/>
            <person name="Singh A."/>
            <person name="Wilkins M.J."/>
            <person name="Karaoz U."/>
            <person name="Brodie E.L."/>
            <person name="Williams K.H."/>
            <person name="Hubbard S.S."/>
            <person name="Banfield J.F."/>
        </authorList>
    </citation>
    <scope>NUCLEOTIDE SEQUENCE [LARGE SCALE GENOMIC DNA]</scope>
</reference>
<dbReference type="InterPro" id="IPR014729">
    <property type="entry name" value="Rossmann-like_a/b/a_fold"/>
</dbReference>
<dbReference type="AlphaFoldDB" id="A0A1F7H0R0"/>
<accession>A0A1F7H0R0</accession>
<evidence type="ECO:0000313" key="5">
    <source>
        <dbReference type="Proteomes" id="UP000177159"/>
    </source>
</evidence>
<feature type="domain" description="Cytidyltransferase-like" evidence="3">
    <location>
        <begin position="21"/>
        <end position="147"/>
    </location>
</feature>
<dbReference type="PANTHER" id="PTHR43793:SF1">
    <property type="entry name" value="FAD SYNTHASE"/>
    <property type="match status" value="1"/>
</dbReference>
<dbReference type="SUPFAM" id="SSF52374">
    <property type="entry name" value="Nucleotidylyl transferase"/>
    <property type="match status" value="1"/>
</dbReference>
<keyword evidence="1" id="KW-0808">Transferase</keyword>